<feature type="signal peptide" evidence="2">
    <location>
        <begin position="1"/>
        <end position="18"/>
    </location>
</feature>
<reference evidence="3" key="1">
    <citation type="submission" date="2021-06" db="EMBL/GenBank/DDBJ databases">
        <title>Comparative genomics, transcriptomics and evolutionary studies reveal genomic signatures of adaptation to plant cell wall in hemibiotrophic fungi.</title>
        <authorList>
            <consortium name="DOE Joint Genome Institute"/>
            <person name="Baroncelli R."/>
            <person name="Diaz J.F."/>
            <person name="Benocci T."/>
            <person name="Peng M."/>
            <person name="Battaglia E."/>
            <person name="Haridas S."/>
            <person name="Andreopoulos W."/>
            <person name="Labutti K."/>
            <person name="Pangilinan J."/>
            <person name="Floch G.L."/>
            <person name="Makela M.R."/>
            <person name="Henrissat B."/>
            <person name="Grigoriev I.V."/>
            <person name="Crouch J.A."/>
            <person name="De Vries R.P."/>
            <person name="Sukno S.A."/>
            <person name="Thon M.R."/>
        </authorList>
    </citation>
    <scope>NUCLEOTIDE SEQUENCE</scope>
    <source>
        <strain evidence="3">MAFF235873</strain>
    </source>
</reference>
<protein>
    <submittedName>
        <fullName evidence="3">Uncharacterized protein</fullName>
    </submittedName>
</protein>
<organism evidence="3 4">
    <name type="scientific">Colletotrichum zoysiae</name>
    <dbReference type="NCBI Taxonomy" id="1216348"/>
    <lineage>
        <taxon>Eukaryota</taxon>
        <taxon>Fungi</taxon>
        <taxon>Dikarya</taxon>
        <taxon>Ascomycota</taxon>
        <taxon>Pezizomycotina</taxon>
        <taxon>Sordariomycetes</taxon>
        <taxon>Hypocreomycetidae</taxon>
        <taxon>Glomerellales</taxon>
        <taxon>Glomerellaceae</taxon>
        <taxon>Colletotrichum</taxon>
        <taxon>Colletotrichum graminicola species complex</taxon>
    </lineage>
</organism>
<dbReference type="EMBL" id="MU842871">
    <property type="protein sequence ID" value="KAK2028890.1"/>
    <property type="molecule type" value="Genomic_DNA"/>
</dbReference>
<evidence type="ECO:0000256" key="1">
    <source>
        <dbReference type="SAM" id="MobiDB-lite"/>
    </source>
</evidence>
<feature type="compositionally biased region" description="Low complexity" evidence="1">
    <location>
        <begin position="192"/>
        <end position="228"/>
    </location>
</feature>
<keyword evidence="2" id="KW-0732">Signal</keyword>
<feature type="chain" id="PRO_5042017646" evidence="2">
    <location>
        <begin position="19"/>
        <end position="304"/>
    </location>
</feature>
<keyword evidence="4" id="KW-1185">Reference proteome</keyword>
<dbReference type="AlphaFoldDB" id="A0AAD9M4R0"/>
<dbReference type="Proteomes" id="UP001232148">
    <property type="component" value="Unassembled WGS sequence"/>
</dbReference>
<feature type="compositionally biased region" description="Low complexity" evidence="1">
    <location>
        <begin position="144"/>
        <end position="164"/>
    </location>
</feature>
<evidence type="ECO:0000313" key="3">
    <source>
        <dbReference type="EMBL" id="KAK2028890.1"/>
    </source>
</evidence>
<name>A0AAD9M4R0_9PEZI</name>
<feature type="region of interest" description="Disordered" evidence="1">
    <location>
        <begin position="137"/>
        <end position="269"/>
    </location>
</feature>
<evidence type="ECO:0000313" key="4">
    <source>
        <dbReference type="Proteomes" id="UP001232148"/>
    </source>
</evidence>
<proteinExistence type="predicted"/>
<evidence type="ECO:0000256" key="2">
    <source>
        <dbReference type="SAM" id="SignalP"/>
    </source>
</evidence>
<accession>A0AAD9M4R0</accession>
<gene>
    <name evidence="3" type="ORF">LX32DRAFT_380111</name>
</gene>
<sequence length="304" mass="29190">MRRGLLLAVVALSTNTQGAVVDKRQNIQIDGNGKVNVQGPGAAGVKVTTLDAAAVLGKGGNAGSGQGNIIADILGALEGNRNGANGANCPPPAAPVTVTKTVFQNASMPAPLTVFVTQPAAAPQIITQLVTTTMPAAAPPPAAAAPSVPAAAEPAPAAPSSSRAGLVIPGPPQPPPFAGLLSSSSIPPPAAATPAPVAAEPAASKPAASKPAAPAVPAVSNPPAAALPQVGGPAGNSSPTKSLNLGGLTGSAAAQPATDVTPPVAVNPVQPPVAVSGLALSKSLQLGNLLQQTARLQARETAAL</sequence>
<comment type="caution">
    <text evidence="3">The sequence shown here is derived from an EMBL/GenBank/DDBJ whole genome shotgun (WGS) entry which is preliminary data.</text>
</comment>